<protein>
    <recommendedName>
        <fullName evidence="2">DUF2231 domain-containing protein</fullName>
    </recommendedName>
</protein>
<gene>
    <name evidence="3" type="ORF">E3T23_06075</name>
</gene>
<feature type="transmembrane region" description="Helical" evidence="1">
    <location>
        <begin position="91"/>
        <end position="110"/>
    </location>
</feature>
<feature type="transmembrane region" description="Helical" evidence="1">
    <location>
        <begin position="17"/>
        <end position="39"/>
    </location>
</feature>
<evidence type="ECO:0000313" key="4">
    <source>
        <dbReference type="Proteomes" id="UP000298433"/>
    </source>
</evidence>
<dbReference type="InterPro" id="IPR019251">
    <property type="entry name" value="DUF2231_TM"/>
</dbReference>
<keyword evidence="4" id="KW-1185">Reference proteome</keyword>
<dbReference type="EMBL" id="SOGN01000034">
    <property type="protein sequence ID" value="TFC81553.1"/>
    <property type="molecule type" value="Genomic_DNA"/>
</dbReference>
<name>A0A4R8XS14_9MICO</name>
<comment type="caution">
    <text evidence="3">The sequence shown here is derived from an EMBL/GenBank/DDBJ whole genome shotgun (WGS) entry which is preliminary data.</text>
</comment>
<keyword evidence="1" id="KW-0472">Membrane</keyword>
<sequence>MFEALLDTIFGLPVHPLVVHATEVVVPTAALVVLVAALWPRFRRWAKFLPLLLALAALVLVPLATESGQALEKRVSETALVETHTEMAEGLLPWVAGLVVVAALLLWWNYREIVGRTSVARAPKWVAIVLVVAALGVATGTTVQAIRIGHSGAASVWSEVGGVPASTGGEDED</sequence>
<evidence type="ECO:0000313" key="3">
    <source>
        <dbReference type="EMBL" id="TFC81553.1"/>
    </source>
</evidence>
<dbReference type="AlphaFoldDB" id="A0A4R8XS14"/>
<feature type="transmembrane region" description="Helical" evidence="1">
    <location>
        <begin position="122"/>
        <end position="146"/>
    </location>
</feature>
<keyword evidence="1" id="KW-1133">Transmembrane helix</keyword>
<feature type="transmembrane region" description="Helical" evidence="1">
    <location>
        <begin position="51"/>
        <end position="71"/>
    </location>
</feature>
<evidence type="ECO:0000256" key="1">
    <source>
        <dbReference type="SAM" id="Phobius"/>
    </source>
</evidence>
<organism evidence="3 4">
    <name type="scientific">Cryobacterium cheniae</name>
    <dbReference type="NCBI Taxonomy" id="1259262"/>
    <lineage>
        <taxon>Bacteria</taxon>
        <taxon>Bacillati</taxon>
        <taxon>Actinomycetota</taxon>
        <taxon>Actinomycetes</taxon>
        <taxon>Micrococcales</taxon>
        <taxon>Microbacteriaceae</taxon>
        <taxon>Cryobacterium</taxon>
    </lineage>
</organism>
<keyword evidence="1" id="KW-0812">Transmembrane</keyword>
<dbReference type="RefSeq" id="WP_134369491.1">
    <property type="nucleotide sequence ID" value="NZ_SOGN01000034.1"/>
</dbReference>
<dbReference type="OrthoDB" id="4864772at2"/>
<dbReference type="Pfam" id="PF09990">
    <property type="entry name" value="DUF2231"/>
    <property type="match status" value="1"/>
</dbReference>
<accession>A0A4R8XS14</accession>
<proteinExistence type="predicted"/>
<feature type="domain" description="DUF2231" evidence="2">
    <location>
        <begin position="11"/>
        <end position="162"/>
    </location>
</feature>
<evidence type="ECO:0000259" key="2">
    <source>
        <dbReference type="Pfam" id="PF09990"/>
    </source>
</evidence>
<reference evidence="3 4" key="1">
    <citation type="submission" date="2019-03" db="EMBL/GenBank/DDBJ databases">
        <title>Genomics of glacier-inhabiting Cryobacterium strains.</title>
        <authorList>
            <person name="Liu Q."/>
            <person name="Xin Y.-H."/>
        </authorList>
    </citation>
    <scope>NUCLEOTIDE SEQUENCE [LARGE SCALE GENOMIC DNA]</scope>
    <source>
        <strain evidence="3 4">TMT2-48-2</strain>
    </source>
</reference>
<dbReference type="Proteomes" id="UP000298433">
    <property type="component" value="Unassembled WGS sequence"/>
</dbReference>